<keyword evidence="11 16" id="KW-1133">Transmembrane helix</keyword>
<dbReference type="InterPro" id="IPR004342">
    <property type="entry name" value="EXS_C"/>
</dbReference>
<feature type="compositionally biased region" description="Polar residues" evidence="15">
    <location>
        <begin position="54"/>
        <end position="73"/>
    </location>
</feature>
<comment type="similarity">
    <text evidence="4">Belongs to the SYG1 (TC 2.A.94) family.</text>
</comment>
<feature type="compositionally biased region" description="Pro residues" evidence="15">
    <location>
        <begin position="1159"/>
        <end position="1171"/>
    </location>
</feature>
<evidence type="ECO:0000256" key="2">
    <source>
        <dbReference type="ARBA" id="ARBA00004141"/>
    </source>
</evidence>
<dbReference type="GO" id="GO:0008237">
    <property type="term" value="F:metallopeptidase activity"/>
    <property type="evidence" value="ECO:0007669"/>
    <property type="project" value="UniProtKB-KW"/>
</dbReference>
<dbReference type="InterPro" id="IPR004331">
    <property type="entry name" value="SPX_dom"/>
</dbReference>
<feature type="compositionally biased region" description="Low complexity" evidence="15">
    <location>
        <begin position="168"/>
        <end position="179"/>
    </location>
</feature>
<feature type="transmembrane region" description="Helical" evidence="16">
    <location>
        <begin position="725"/>
        <end position="750"/>
    </location>
</feature>
<comment type="cofactor">
    <cofactor evidence="1">
        <name>Zn(2+)</name>
        <dbReference type="ChEBI" id="CHEBI:29105"/>
    </cofactor>
</comment>
<reference evidence="19" key="1">
    <citation type="submission" date="2021-04" db="EMBL/GenBank/DDBJ databases">
        <title>Draft genome of Fusarium avenaceum strain F156N33, isolated from an atmospheric sample in Virginia.</title>
        <authorList>
            <person name="Yang S."/>
            <person name="Vinatzer B.A."/>
            <person name="Coleman J."/>
        </authorList>
    </citation>
    <scope>NUCLEOTIDE SEQUENCE</scope>
    <source>
        <strain evidence="19">F156N33</strain>
    </source>
</reference>
<evidence type="ECO:0000259" key="18">
    <source>
        <dbReference type="PROSITE" id="PS51382"/>
    </source>
</evidence>
<dbReference type="InterPro" id="IPR023358">
    <property type="entry name" value="Peptidase_M18_dom2"/>
</dbReference>
<keyword evidence="13 16" id="KW-0472">Membrane</keyword>
<keyword evidence="9" id="KW-0378">Hydrolase</keyword>
<dbReference type="Gene3D" id="3.40.630.10">
    <property type="entry name" value="Zn peptidases"/>
    <property type="match status" value="1"/>
</dbReference>
<dbReference type="GO" id="GO:0005886">
    <property type="term" value="C:plasma membrane"/>
    <property type="evidence" value="ECO:0007669"/>
    <property type="project" value="TreeGrafter"/>
</dbReference>
<feature type="compositionally biased region" description="Basic and acidic residues" evidence="15">
    <location>
        <begin position="922"/>
        <end position="936"/>
    </location>
</feature>
<dbReference type="SUPFAM" id="SSF101821">
    <property type="entry name" value="Aminopeptidase/glucanase lid domain"/>
    <property type="match status" value="1"/>
</dbReference>
<evidence type="ECO:0000313" key="20">
    <source>
        <dbReference type="Proteomes" id="UP000782241"/>
    </source>
</evidence>
<evidence type="ECO:0000256" key="9">
    <source>
        <dbReference type="ARBA" id="ARBA00022801"/>
    </source>
</evidence>
<keyword evidence="7 16" id="KW-0812">Transmembrane</keyword>
<evidence type="ECO:0000256" key="1">
    <source>
        <dbReference type="ARBA" id="ARBA00001947"/>
    </source>
</evidence>
<feature type="transmembrane region" description="Helical" evidence="16">
    <location>
        <begin position="546"/>
        <end position="566"/>
    </location>
</feature>
<dbReference type="GO" id="GO:0006508">
    <property type="term" value="P:proteolysis"/>
    <property type="evidence" value="ECO:0007669"/>
    <property type="project" value="UniProtKB-KW"/>
</dbReference>
<feature type="compositionally biased region" description="Low complexity" evidence="15">
    <location>
        <begin position="1031"/>
        <end position="1040"/>
    </location>
</feature>
<evidence type="ECO:0000256" key="16">
    <source>
        <dbReference type="SAM" id="Phobius"/>
    </source>
</evidence>
<evidence type="ECO:0000256" key="7">
    <source>
        <dbReference type="ARBA" id="ARBA00022692"/>
    </source>
</evidence>
<organism evidence="19 20">
    <name type="scientific">Fusarium avenaceum</name>
    <dbReference type="NCBI Taxonomy" id="40199"/>
    <lineage>
        <taxon>Eukaryota</taxon>
        <taxon>Fungi</taxon>
        <taxon>Dikarya</taxon>
        <taxon>Ascomycota</taxon>
        <taxon>Pezizomycotina</taxon>
        <taxon>Sordariomycetes</taxon>
        <taxon>Hypocreomycetidae</taxon>
        <taxon>Hypocreales</taxon>
        <taxon>Nectriaceae</taxon>
        <taxon>Fusarium</taxon>
        <taxon>Fusarium tricinctum species complex</taxon>
    </lineage>
</organism>
<keyword evidence="5" id="KW-0031">Aminopeptidase</keyword>
<dbReference type="GO" id="GO:0006817">
    <property type="term" value="P:phosphate ion transport"/>
    <property type="evidence" value="ECO:0007669"/>
    <property type="project" value="TreeGrafter"/>
</dbReference>
<evidence type="ECO:0000259" key="17">
    <source>
        <dbReference type="PROSITE" id="PS51380"/>
    </source>
</evidence>
<dbReference type="SUPFAM" id="SSF53187">
    <property type="entry name" value="Zn-dependent exopeptidases"/>
    <property type="match status" value="1"/>
</dbReference>
<evidence type="ECO:0000256" key="8">
    <source>
        <dbReference type="ARBA" id="ARBA00022723"/>
    </source>
</evidence>
<dbReference type="FunFam" id="2.30.250.10:FF:000001">
    <property type="entry name" value="Aspartyl aminopeptidase 1"/>
    <property type="match status" value="1"/>
</dbReference>
<comment type="subcellular location">
    <subcellularLocation>
        <location evidence="2">Membrane</location>
        <topology evidence="2">Multi-pass membrane protein</topology>
    </subcellularLocation>
</comment>
<feature type="compositionally biased region" description="Polar residues" evidence="15">
    <location>
        <begin position="1049"/>
        <end position="1061"/>
    </location>
</feature>
<sequence>MKFAKELERDAVPEWRIKYLNYKSGKKHIKAIGKALSRANGTPRGLGQPRVPQTPRQPFTRENTADGSATIASPSAVAPPRSIPTPRSGGREEESLTDSGDNRHYGSFVETPPEPSPLAGEPKHRDFQLPAPALKVHDHGHDLPGSPATVGPSDLMRRSLQRIDPRRTSSASVVSTTASPHVNNSSKNPTEPGAQDSPSHLRRLFTHQSTSRSDRRVDIDMQNFDLVKEREREFYDFLDSELEKVETFYKMKEEQAGQRLDILRIQLHEMRNRRIQEMADEQNNEDLSPKKGIHENANGKLNGIMDPIKAKIFPVGPNTKALQKMNVTPNPNGNMERDAERDYIRRPTQHEVSYRTAKRKLKLALQEFYRGLELLKSYAMLNRTAFRKLNKKYDKAVNARPPYRYLNEKVNQSWFVNSDVLEGHIRTVEDLYARYFERGNHKLAAGKLRSLNKKPEDQSIGMFQNGLLIGTGAVFAIQGLIYGAQLLYDEDDQVRIRTSYLMQIYGGYFLMLYLFALFCIDCMIWNQNKVNYPFIFEFDQRHHLDWRELAQFPSFFFLVLGLFMWVNFSRYGDPDMYIYYPVILIFFTVLILFFPAPTILHRSRRWFAYSHWRLLLAGLYPVEFRDFFLGDIYCSLTYATANIELFFCLYANYWQNPVQCNSSHSRVLGFLTALPPIWRFLQCLRRYKDTRNVFPHLVNGGKYTVSILAAVMLSLYRIHNSNTHLALFITFSTINSVYCSFWDLFMDFSLLQSGSRHWCLRDILAIKTRWLYYFIMVVDPILRFAWIFYAIFTHNTQHSTIVSFMVAFMEVTRRGMWTLFRVENEHCGNVSQYKASRDVPLPYRIEPLMARASTDASSIATQQPEATPGIGSFEEPSRQATAESTGVSLGQQEQGVSRRRAGTGPPPLKRTLTRLLAEAHKQDFEKKRRPLEHTPEDPASELGPSDDEDDADEAVSLLEMTEAEDLARSNCRDTRETGGPTCSFSMPGLPLPFATEFIHFNFRLGNIYTTNQYPTPGGTPSKRDPTPPTPADTTDTTDSTDSTDKRAAPSQTEAWPLNSTQSLDTNQFQASGRQILPSDQALAPPTDLYRSQDANQFQLSDQPLILAPTTDLYQPLDASQFQAPAQLPILALPADVYQSQNANQLHQPLDANQFHAPEQPIPPGLQLPTQPPALYQPQTSNQPQAPNQFQASNQLQASYEAHASYRPHISTLMDQRRTQIENFRADRGKKMALATKVYIDDLLQQFNDVRERYGVSGSEDKVDYETFCDRIFLDPAKITPPEPPGEMKDNESRCHVGFTAAMDSIDPNTDPNDKCRWVYLRYCMETTDDVQKNWRFEKHFGIPIVRSMMTLLPGLDVVGAKFMVLKHINWWQSQAYMGYHKEQIICAARRRNNRLPYTNFISLPSSTSPYFLFSLRKASSARMTQVTPAMLSARASSLSLRQQALSSSSTLNNIAIAEKAETKRSKNFILSDMKGRDTRDNRVCASCISKLAPDEVGQVNWHLEEGQSCRLCQVEKLEPEAFTKPFTDFLQENPTIFHTVDYFENKLKELGYEQLSPRDNWEGKIKTGGKYWVTRNGSSLIAFKVGKAYKSGHGVAMIGGHIDALTAKLKPVSTKPVKAGFIELGVAPYAGALNSTWWDRDLSIGGRVIVRDEETGKNITKLVKLDWPIARIPTLAPHFGVGMLGSNNAETQAVPIIGLESSQRPSTGALGPAGSFVNTQPPRLVELIASELKIQSYGSIVNWELELYDSQPAQTGGMDREFIFAGRIDDKLCSWAALTALLASTDNSDEGGIKLVALFDDEEIGSLLRQGARGNFLPTVIERTVEALSPDTYGPGLKGQTYSASFLASADVTQGGSPNFLEKYLPEHVPELNVGIAITYDSNGHMTTDSVSAAIMERAAELGGCRTQKFQIRNDSRSGGTIGPALSSMMGVRAADVGLPQLSMHSIRATTGSLDPGLGVKFFKSFLDNWEKIDAEWN</sequence>
<dbReference type="PROSITE" id="PS51380">
    <property type="entry name" value="EXS"/>
    <property type="match status" value="1"/>
</dbReference>
<dbReference type="Pfam" id="PF03124">
    <property type="entry name" value="EXS"/>
    <property type="match status" value="1"/>
</dbReference>
<feature type="compositionally biased region" description="Polar residues" evidence="15">
    <location>
        <begin position="878"/>
        <end position="895"/>
    </location>
</feature>
<evidence type="ECO:0000256" key="10">
    <source>
        <dbReference type="ARBA" id="ARBA00022833"/>
    </source>
</evidence>
<dbReference type="Proteomes" id="UP000782241">
    <property type="component" value="Unassembled WGS sequence"/>
</dbReference>
<feature type="transmembrane region" description="Helical" evidence="16">
    <location>
        <begin position="500"/>
        <end position="525"/>
    </location>
</feature>
<evidence type="ECO:0000256" key="6">
    <source>
        <dbReference type="ARBA" id="ARBA00022670"/>
    </source>
</evidence>
<evidence type="ECO:0000313" key="19">
    <source>
        <dbReference type="EMBL" id="KAG5660607.1"/>
    </source>
</evidence>
<keyword evidence="14" id="KW-0175">Coiled coil</keyword>
<gene>
    <name evidence="19" type="ORF">KAF25_003213</name>
</gene>
<evidence type="ECO:0000256" key="3">
    <source>
        <dbReference type="ARBA" id="ARBA00008290"/>
    </source>
</evidence>
<comment type="similarity">
    <text evidence="3">Belongs to the peptidase M18 family.</text>
</comment>
<protein>
    <submittedName>
        <fullName evidence="19">Uncharacterized protein</fullName>
    </submittedName>
</protein>
<dbReference type="GO" id="GO:0004177">
    <property type="term" value="F:aminopeptidase activity"/>
    <property type="evidence" value="ECO:0007669"/>
    <property type="project" value="UniProtKB-KW"/>
</dbReference>
<feature type="region of interest" description="Disordered" evidence="15">
    <location>
        <begin position="1011"/>
        <end position="1061"/>
    </location>
</feature>
<feature type="compositionally biased region" description="Polar residues" evidence="15">
    <location>
        <begin position="180"/>
        <end position="189"/>
    </location>
</feature>
<feature type="region of interest" description="Disordered" evidence="15">
    <location>
        <begin position="922"/>
        <end position="950"/>
    </location>
</feature>
<dbReference type="Pfam" id="PF02127">
    <property type="entry name" value="Peptidase_M18"/>
    <property type="match status" value="1"/>
</dbReference>
<dbReference type="GO" id="GO:0000822">
    <property type="term" value="F:inositol hexakisphosphate binding"/>
    <property type="evidence" value="ECO:0007669"/>
    <property type="project" value="TreeGrafter"/>
</dbReference>
<comment type="caution">
    <text evidence="19">The sequence shown here is derived from an EMBL/GenBank/DDBJ whole genome shotgun (WGS) entry which is preliminary data.</text>
</comment>
<evidence type="ECO:0000256" key="15">
    <source>
        <dbReference type="SAM" id="MobiDB-lite"/>
    </source>
</evidence>
<feature type="transmembrane region" description="Helical" evidence="16">
    <location>
        <begin position="700"/>
        <end position="719"/>
    </location>
</feature>
<dbReference type="InterPro" id="IPR001948">
    <property type="entry name" value="Peptidase_M18"/>
</dbReference>
<dbReference type="PANTHER" id="PTHR10783:SF103">
    <property type="entry name" value="SOLUTE CARRIER FAMILY 53 MEMBER 1"/>
    <property type="match status" value="1"/>
</dbReference>
<dbReference type="GO" id="GO:0016036">
    <property type="term" value="P:cellular response to phosphate starvation"/>
    <property type="evidence" value="ECO:0007669"/>
    <property type="project" value="TreeGrafter"/>
</dbReference>
<proteinExistence type="inferred from homology"/>
<evidence type="ECO:0000256" key="13">
    <source>
        <dbReference type="ARBA" id="ARBA00023136"/>
    </source>
</evidence>
<feature type="region of interest" description="Disordered" evidence="15">
    <location>
        <begin position="162"/>
        <end position="200"/>
    </location>
</feature>
<dbReference type="EMBL" id="JAGPUO010000009">
    <property type="protein sequence ID" value="KAG5660607.1"/>
    <property type="molecule type" value="Genomic_DNA"/>
</dbReference>
<dbReference type="Gene3D" id="2.30.250.10">
    <property type="entry name" value="Aminopeptidase i, Domain 2"/>
    <property type="match status" value="1"/>
</dbReference>
<feature type="compositionally biased region" description="Polar residues" evidence="15">
    <location>
        <begin position="1176"/>
        <end position="1188"/>
    </location>
</feature>
<dbReference type="PRINTS" id="PR00932">
    <property type="entry name" value="AMINO1PTASE"/>
</dbReference>
<feature type="region of interest" description="Disordered" evidence="15">
    <location>
        <begin position="1154"/>
        <end position="1188"/>
    </location>
</feature>
<feature type="region of interest" description="Disordered" evidence="15">
    <location>
        <begin position="135"/>
        <end position="154"/>
    </location>
</feature>
<keyword evidence="8" id="KW-0479">Metal-binding</keyword>
<feature type="domain" description="EXS" evidence="17">
    <location>
        <begin position="659"/>
        <end position="853"/>
    </location>
</feature>
<name>A0A9P7H901_9HYPO</name>
<feature type="coiled-coil region" evidence="14">
    <location>
        <begin position="253"/>
        <end position="285"/>
    </location>
</feature>
<evidence type="ECO:0000256" key="14">
    <source>
        <dbReference type="SAM" id="Coils"/>
    </source>
</evidence>
<dbReference type="CDD" id="cd05658">
    <property type="entry name" value="M18_DAP"/>
    <property type="match status" value="1"/>
</dbReference>
<feature type="transmembrane region" description="Helical" evidence="16">
    <location>
        <begin position="578"/>
        <end position="600"/>
    </location>
</feature>
<accession>A0A9P7H901</accession>
<keyword evidence="10" id="KW-0862">Zinc</keyword>
<feature type="transmembrane region" description="Helical" evidence="16">
    <location>
        <begin position="467"/>
        <end position="488"/>
    </location>
</feature>
<keyword evidence="12" id="KW-0482">Metalloprotease</keyword>
<dbReference type="PANTHER" id="PTHR10783">
    <property type="entry name" value="XENOTROPIC AND POLYTROPIC RETROVIRUS RECEPTOR 1-RELATED"/>
    <property type="match status" value="1"/>
</dbReference>
<feature type="region of interest" description="Disordered" evidence="15">
    <location>
        <begin position="854"/>
        <end position="909"/>
    </location>
</feature>
<evidence type="ECO:0000256" key="12">
    <source>
        <dbReference type="ARBA" id="ARBA00023049"/>
    </source>
</evidence>
<dbReference type="PROSITE" id="PS51382">
    <property type="entry name" value="SPX"/>
    <property type="match status" value="1"/>
</dbReference>
<feature type="compositionally biased region" description="Polar residues" evidence="15">
    <location>
        <begin position="854"/>
        <end position="865"/>
    </location>
</feature>
<feature type="region of interest" description="Disordered" evidence="15">
    <location>
        <begin position="37"/>
        <end position="125"/>
    </location>
</feature>
<dbReference type="Pfam" id="PF03105">
    <property type="entry name" value="SPX"/>
    <property type="match status" value="1"/>
</dbReference>
<evidence type="ECO:0000256" key="4">
    <source>
        <dbReference type="ARBA" id="ARBA00009665"/>
    </source>
</evidence>
<dbReference type="GO" id="GO:0005794">
    <property type="term" value="C:Golgi apparatus"/>
    <property type="evidence" value="ECO:0007669"/>
    <property type="project" value="TreeGrafter"/>
</dbReference>
<feature type="domain" description="SPX" evidence="18">
    <location>
        <begin position="1"/>
        <end position="407"/>
    </location>
</feature>
<feature type="compositionally biased region" description="Basic and acidic residues" evidence="15">
    <location>
        <begin position="89"/>
        <end position="104"/>
    </location>
</feature>
<keyword evidence="20" id="KW-1185">Reference proteome</keyword>
<dbReference type="CDD" id="cd14475">
    <property type="entry name" value="SPX_SYG1_like"/>
    <property type="match status" value="1"/>
</dbReference>
<feature type="transmembrane region" description="Helical" evidence="16">
    <location>
        <begin position="770"/>
        <end position="792"/>
    </location>
</feature>
<keyword evidence="6" id="KW-0645">Protease</keyword>
<evidence type="ECO:0000256" key="5">
    <source>
        <dbReference type="ARBA" id="ARBA00022438"/>
    </source>
</evidence>
<evidence type="ECO:0000256" key="11">
    <source>
        <dbReference type="ARBA" id="ARBA00022989"/>
    </source>
</evidence>
<dbReference type="GO" id="GO:0008270">
    <property type="term" value="F:zinc ion binding"/>
    <property type="evidence" value="ECO:0007669"/>
    <property type="project" value="InterPro"/>
</dbReference>